<evidence type="ECO:0000313" key="3">
    <source>
        <dbReference type="Proteomes" id="UP000437709"/>
    </source>
</evidence>
<dbReference type="Gene3D" id="2.130.10.10">
    <property type="entry name" value="YVTN repeat-like/Quinoprotein amine dehydrogenase"/>
    <property type="match status" value="1"/>
</dbReference>
<feature type="signal peptide" evidence="1">
    <location>
        <begin position="1"/>
        <end position="30"/>
    </location>
</feature>
<sequence length="986" mass="105803">MDRTNNTLDVPRRRRLVGLLSGLVVASALAAAPAVAQAQPAALPSSGPEPVVNGGFEAPSDAEVPGWTVRYASGTGGFDVTDDPVLSGGQALRMSDPSDTEQIGLLSAPVRVEGGMDYELGAWALVETGVPSVVVYFYDAGGQQLADHALRIREATGTWAWAGVRATAPEDAVSARILLYSSRADVTSVTWDDVTVALAGTGFPNSGFEDPALDGSIARWAPRYATGPETFTVVDDPVHAGDGALRMTDPSDTEQVGLLSEKVPVTAGETYDVGVWALVERGIPSWVLYFYDDTGARLSQVAHRIYTATGEWNWESETTVAPAGATSAQMLLYSSTGDVTDVVWDGVAIEVGQAWAEESIGHPVEASNILDTSYGIGADGRPDVYAVTAAVPARFQVLDVETGALEHSVELPAGATGSWAVTTGSDGSVYVGVYNNGHLYRWVPATETLEDLGRATPNSRYLWDLEVDDEGVVWGGTYPRAELFSYDPATDDFTSYGSLADEEYVRSVAVTDGKVYAGLGSSDPKIVVLDVASGERTTLELPEEHQDNEFVYFLDVRKDTLFARVTPGNHLLAHDMKRGTWTDLGPTAFGSVSPVGPANTVYYVDAENRLMAYKLSRGTITDTGVADLYPARDFGWVDLPGPDYPGLTLSFVYQTGERVLYNPVRGTHEVLQTEAETAPIKIQSVATGPDGRIYSGGYMYEGIAAYDPTTGQTETLPRGYLGQVEGMLAHDGDLYLGTYTRAHLFRYHPEEGWETGTNPEHLGSLEELEQDRPFAWTSVGDRVATGTVPSYGKLGGVLALYDPDTGVLESHRDVVPDQSIVSLTAIGDIVYGGTSVFGGLGSSPTAETAVVFAWDSETGHKLWEAELAPEVQAVTALTAGPDGTLWAIDNGKLYELDPTDGSVLRSSQLMPYLWQGASLWVGSDLEFREDGQLYALTRGTIFQVDPETLRSRELADGVTNYTFARLGEDIYFTRSDEIFRISPAAG</sequence>
<gene>
    <name evidence="2" type="ORF">GB881_05230</name>
</gene>
<dbReference type="Gene3D" id="2.60.120.260">
    <property type="entry name" value="Galactose-binding domain-like"/>
    <property type="match status" value="2"/>
</dbReference>
<dbReference type="InterPro" id="IPR051344">
    <property type="entry name" value="Vgb"/>
</dbReference>
<keyword evidence="1" id="KW-0732">Signal</keyword>
<dbReference type="RefSeq" id="WP_152193314.1">
    <property type="nucleotide sequence ID" value="NZ_VUKD01000001.1"/>
</dbReference>
<evidence type="ECO:0000256" key="1">
    <source>
        <dbReference type="SAM" id="SignalP"/>
    </source>
</evidence>
<feature type="chain" id="PRO_5039105912" evidence="1">
    <location>
        <begin position="31"/>
        <end position="986"/>
    </location>
</feature>
<accession>A0A6N7EEK8</accession>
<dbReference type="OrthoDB" id="57332at2"/>
<dbReference type="PANTHER" id="PTHR40274">
    <property type="entry name" value="VIRGINIAMYCIN B LYASE"/>
    <property type="match status" value="1"/>
</dbReference>
<dbReference type="InterPro" id="IPR008979">
    <property type="entry name" value="Galactose-bd-like_sf"/>
</dbReference>
<dbReference type="SUPFAM" id="SSF49785">
    <property type="entry name" value="Galactose-binding domain-like"/>
    <property type="match status" value="1"/>
</dbReference>
<dbReference type="PROSITE" id="PS51318">
    <property type="entry name" value="TAT"/>
    <property type="match status" value="1"/>
</dbReference>
<comment type="caution">
    <text evidence="2">The sequence shown here is derived from an EMBL/GenBank/DDBJ whole genome shotgun (WGS) entry which is preliminary data.</text>
</comment>
<dbReference type="EMBL" id="WHPC01000012">
    <property type="protein sequence ID" value="MPV36460.1"/>
    <property type="molecule type" value="Genomic_DNA"/>
</dbReference>
<dbReference type="AlphaFoldDB" id="A0A6N7EEK8"/>
<dbReference type="InterPro" id="IPR011044">
    <property type="entry name" value="Quino_amine_DH_bsu"/>
</dbReference>
<proteinExistence type="predicted"/>
<dbReference type="Proteomes" id="UP000437709">
    <property type="component" value="Unassembled WGS sequence"/>
</dbReference>
<keyword evidence="3" id="KW-1185">Reference proteome</keyword>
<evidence type="ECO:0000313" key="2">
    <source>
        <dbReference type="EMBL" id="MPV36460.1"/>
    </source>
</evidence>
<dbReference type="PANTHER" id="PTHR40274:SF3">
    <property type="entry name" value="VIRGINIAMYCIN B LYASE"/>
    <property type="match status" value="1"/>
</dbReference>
<organism evidence="2 3">
    <name type="scientific">Georgenia subflava</name>
    <dbReference type="NCBI Taxonomy" id="1622177"/>
    <lineage>
        <taxon>Bacteria</taxon>
        <taxon>Bacillati</taxon>
        <taxon>Actinomycetota</taxon>
        <taxon>Actinomycetes</taxon>
        <taxon>Micrococcales</taxon>
        <taxon>Bogoriellaceae</taxon>
        <taxon>Georgenia</taxon>
    </lineage>
</organism>
<reference evidence="2 3" key="1">
    <citation type="submission" date="2019-10" db="EMBL/GenBank/DDBJ databases">
        <title>Georgenia wutianyii sp. nov. and Georgenia yuyongxinii sp. nov. isolated from plateau pika (Ochotona curzoniae) in the Qinghai-Tibet plateau of China.</title>
        <authorList>
            <person name="Tian Z."/>
        </authorList>
    </citation>
    <scope>NUCLEOTIDE SEQUENCE [LARGE SCALE GENOMIC DNA]</scope>
    <source>
        <strain evidence="2 3">JCM 19765</strain>
    </source>
</reference>
<dbReference type="SUPFAM" id="SSF50969">
    <property type="entry name" value="YVTN repeat-like/Quinoprotein amine dehydrogenase"/>
    <property type="match status" value="1"/>
</dbReference>
<dbReference type="SUPFAM" id="SSF63829">
    <property type="entry name" value="Calcium-dependent phosphotriesterase"/>
    <property type="match status" value="1"/>
</dbReference>
<dbReference type="InterPro" id="IPR006311">
    <property type="entry name" value="TAT_signal"/>
</dbReference>
<dbReference type="Gene3D" id="2.40.128.630">
    <property type="match status" value="1"/>
</dbReference>
<name>A0A6N7EEK8_9MICO</name>
<protein>
    <submittedName>
        <fullName evidence="2">PQQ-binding-like beta-propeller repeat protein</fullName>
    </submittedName>
</protein>
<dbReference type="InterPro" id="IPR015943">
    <property type="entry name" value="WD40/YVTN_repeat-like_dom_sf"/>
</dbReference>